<organism evidence="11">
    <name type="scientific">marine sediment metagenome</name>
    <dbReference type="NCBI Taxonomy" id="412755"/>
    <lineage>
        <taxon>unclassified sequences</taxon>
        <taxon>metagenomes</taxon>
        <taxon>ecological metagenomes</taxon>
    </lineage>
</organism>
<gene>
    <name evidence="11" type="ORF">LCGC14_0011740</name>
</gene>
<feature type="compositionally biased region" description="Low complexity" evidence="9">
    <location>
        <begin position="41"/>
        <end position="52"/>
    </location>
</feature>
<dbReference type="AlphaFoldDB" id="A0A0F9Z3B2"/>
<dbReference type="PANTHER" id="PTHR30329:SF21">
    <property type="entry name" value="LIPOPROTEIN YIAD-RELATED"/>
    <property type="match status" value="1"/>
</dbReference>
<evidence type="ECO:0000259" key="10">
    <source>
        <dbReference type="PROSITE" id="PS51123"/>
    </source>
</evidence>
<dbReference type="NCBIfam" id="TIGR02802">
    <property type="entry name" value="Pal_lipo"/>
    <property type="match status" value="1"/>
</dbReference>
<evidence type="ECO:0000313" key="11">
    <source>
        <dbReference type="EMBL" id="KKO11679.1"/>
    </source>
</evidence>
<comment type="subcellular location">
    <subcellularLocation>
        <location evidence="1">Cell outer membrane</location>
    </subcellularLocation>
</comment>
<dbReference type="CDD" id="cd07185">
    <property type="entry name" value="OmpA_C-like"/>
    <property type="match status" value="1"/>
</dbReference>
<proteinExistence type="inferred from homology"/>
<dbReference type="InterPro" id="IPR039001">
    <property type="entry name" value="Pal"/>
</dbReference>
<name>A0A0F9Z3B2_9ZZZZ</name>
<evidence type="ECO:0000256" key="7">
    <source>
        <dbReference type="ARBA" id="ARBA00023288"/>
    </source>
</evidence>
<keyword evidence="5" id="KW-0564">Palmitate</keyword>
<accession>A0A0F9Z3B2</accession>
<evidence type="ECO:0000256" key="9">
    <source>
        <dbReference type="SAM" id="MobiDB-lite"/>
    </source>
</evidence>
<dbReference type="Gene3D" id="3.30.1330.60">
    <property type="entry name" value="OmpA-like domain"/>
    <property type="match status" value="1"/>
</dbReference>
<dbReference type="GO" id="GO:0051301">
    <property type="term" value="P:cell division"/>
    <property type="evidence" value="ECO:0007669"/>
    <property type="project" value="UniProtKB-KW"/>
</dbReference>
<sequence>MGMQISNMFRTAALALTIAGMAACSSTSDTEEMPMETNDTAAADAAAAAARAEQQRMERERMEREREEQAALNTTVFYFDFDVAEFQPSDRETLIVHARNLASNPNRRVRLEGHADERGTREYNLALGERRANSIRDFLIVNGASRSQLETVSYGEEQPAVRGQTEAAYRQNRRVEIQPAG</sequence>
<evidence type="ECO:0000256" key="1">
    <source>
        <dbReference type="ARBA" id="ARBA00004442"/>
    </source>
</evidence>
<evidence type="ECO:0000256" key="6">
    <source>
        <dbReference type="ARBA" id="ARBA00023237"/>
    </source>
</evidence>
<protein>
    <recommendedName>
        <fullName evidence="10">OmpA-like domain-containing protein</fullName>
    </recommendedName>
</protein>
<evidence type="ECO:0000256" key="3">
    <source>
        <dbReference type="ARBA" id="ARBA00022729"/>
    </source>
</evidence>
<evidence type="ECO:0000256" key="5">
    <source>
        <dbReference type="ARBA" id="ARBA00023139"/>
    </source>
</evidence>
<dbReference type="GO" id="GO:0009279">
    <property type="term" value="C:cell outer membrane"/>
    <property type="evidence" value="ECO:0007669"/>
    <property type="project" value="UniProtKB-SubCell"/>
</dbReference>
<evidence type="ECO:0000256" key="4">
    <source>
        <dbReference type="ARBA" id="ARBA00023136"/>
    </source>
</evidence>
<keyword evidence="2" id="KW-0132">Cell division</keyword>
<keyword evidence="6" id="KW-0998">Cell outer membrane</keyword>
<dbReference type="HAMAP" id="MF_02204">
    <property type="entry name" value="Pal"/>
    <property type="match status" value="1"/>
</dbReference>
<dbReference type="EMBL" id="LAZR01000002">
    <property type="protein sequence ID" value="KKO11679.1"/>
    <property type="molecule type" value="Genomic_DNA"/>
</dbReference>
<dbReference type="Pfam" id="PF00691">
    <property type="entry name" value="OmpA"/>
    <property type="match status" value="1"/>
</dbReference>
<feature type="domain" description="OmpA-like" evidence="10">
    <location>
        <begin position="66"/>
        <end position="181"/>
    </location>
</feature>
<feature type="compositionally biased region" description="Basic and acidic residues" evidence="9">
    <location>
        <begin position="53"/>
        <end position="67"/>
    </location>
</feature>
<dbReference type="InterPro" id="IPR006665">
    <property type="entry name" value="OmpA-like"/>
</dbReference>
<feature type="region of interest" description="Disordered" evidence="9">
    <location>
        <begin position="41"/>
        <end position="67"/>
    </location>
</feature>
<evidence type="ECO:0000256" key="2">
    <source>
        <dbReference type="ARBA" id="ARBA00022618"/>
    </source>
</evidence>
<evidence type="ECO:0000256" key="8">
    <source>
        <dbReference type="ARBA" id="ARBA00023306"/>
    </source>
</evidence>
<keyword evidence="4" id="KW-0472">Membrane</keyword>
<dbReference type="SUPFAM" id="SSF103088">
    <property type="entry name" value="OmpA-like"/>
    <property type="match status" value="1"/>
</dbReference>
<keyword evidence="8" id="KW-0131">Cell cycle</keyword>
<dbReference type="PRINTS" id="PR01021">
    <property type="entry name" value="OMPADOMAIN"/>
</dbReference>
<dbReference type="InterPro" id="IPR014169">
    <property type="entry name" value="Pal_lipo_C"/>
</dbReference>
<keyword evidence="7" id="KW-0449">Lipoprotein</keyword>
<dbReference type="InterPro" id="IPR050330">
    <property type="entry name" value="Bact_OuterMem_StrucFunc"/>
</dbReference>
<keyword evidence="3" id="KW-0732">Signal</keyword>
<dbReference type="InterPro" id="IPR006664">
    <property type="entry name" value="OMP_bac"/>
</dbReference>
<reference evidence="11" key="1">
    <citation type="journal article" date="2015" name="Nature">
        <title>Complex archaea that bridge the gap between prokaryotes and eukaryotes.</title>
        <authorList>
            <person name="Spang A."/>
            <person name="Saw J.H."/>
            <person name="Jorgensen S.L."/>
            <person name="Zaremba-Niedzwiedzka K."/>
            <person name="Martijn J."/>
            <person name="Lind A.E."/>
            <person name="van Eijk R."/>
            <person name="Schleper C."/>
            <person name="Guy L."/>
            <person name="Ettema T.J."/>
        </authorList>
    </citation>
    <scope>NUCLEOTIDE SEQUENCE</scope>
</reference>
<comment type="caution">
    <text evidence="11">The sequence shown here is derived from an EMBL/GenBank/DDBJ whole genome shotgun (WGS) entry which is preliminary data.</text>
</comment>
<dbReference type="PANTHER" id="PTHR30329">
    <property type="entry name" value="STATOR ELEMENT OF FLAGELLAR MOTOR COMPLEX"/>
    <property type="match status" value="1"/>
</dbReference>
<dbReference type="PROSITE" id="PS51123">
    <property type="entry name" value="OMPA_2"/>
    <property type="match status" value="1"/>
</dbReference>
<dbReference type="InterPro" id="IPR036737">
    <property type="entry name" value="OmpA-like_sf"/>
</dbReference>